<dbReference type="RefSeq" id="WP_201311011.1">
    <property type="nucleotide sequence ID" value="NZ_BLYI01000034.1"/>
</dbReference>
<protein>
    <submittedName>
        <fullName evidence="1">Tat pathway signal protein</fullName>
    </submittedName>
</protein>
<evidence type="ECO:0000313" key="2">
    <source>
        <dbReference type="Proteomes" id="UP000613208"/>
    </source>
</evidence>
<name>A0A916Q9X7_9FIRM</name>
<keyword evidence="2" id="KW-1185">Reference proteome</keyword>
<dbReference type="Pfam" id="PF05960">
    <property type="entry name" value="DUF885"/>
    <property type="match status" value="1"/>
</dbReference>
<evidence type="ECO:0000313" key="1">
    <source>
        <dbReference type="EMBL" id="GFO85301.1"/>
    </source>
</evidence>
<sequence length="597" mass="68537">MSGRIPRRITAACLVLAIAVSGCSKKDRGIQQEGQQKTTISVRKEFQEHMEEIFRENVSDNGIELHYTLKNPEKYGIQEKSQDLGTISASGIAEGKKETEQELKAIRRFPYEKLSEEQQETYDVWKDYLTIQKELQKYPYHESVLAPVTGVQAQLPVTFCEYRLETKEDVENYFHLLSQTGDYFESIIEYEKEKVKKNLFMSDESADAVISQIHEFTKAKENNSLIATFEDRISSVKNLTSSEQKEKIKKNRSIVLDQVLPAYEKLADDLENLKGNGKNEAGLVYLKDGKAYYKALVKSQTGSSSTIEDMIAMTEDSLKDCVLKTADIAEEFPEALQESAGDNLPDDLGTTPDDMLAELKKQIEKNFPKAPKVDCEIKYVHESLEKDLSPAFYMIPAMDDYKENVIYINRSQMDTSIQMYATLAHEGYPGHLYQNVYYASKEEEPVRYILDYPGYSEGWATYVESWSYTAAGGGKEKEAWEQLNVLGMEFNLALCSRVDFGVNYEGWKKEKVKDYLKQFYISSSNAEHIFSMVVSEPANYLSYYIGYKEFIKLRDYYKKGAGKKYSLKKFHKLMLDAGPTSFNILKKRINENLRMEE</sequence>
<accession>A0A916Q9X7</accession>
<reference evidence="1" key="1">
    <citation type="submission" date="2020-06" db="EMBL/GenBank/DDBJ databases">
        <title>Characterization of fructooligosaccharide metabolism and fructooligosaccharide-degrading enzymes in human commensal butyrate producers.</title>
        <authorList>
            <person name="Tanno H."/>
            <person name="Fujii T."/>
            <person name="Hirano K."/>
            <person name="Maeno S."/>
            <person name="Tonozuka T."/>
            <person name="Sakamoto M."/>
            <person name="Ohkuma M."/>
            <person name="Tochio T."/>
            <person name="Endo A."/>
        </authorList>
    </citation>
    <scope>NUCLEOTIDE SEQUENCE</scope>
    <source>
        <strain evidence="1">JCM 17466</strain>
    </source>
</reference>
<comment type="caution">
    <text evidence="1">The sequence shown here is derived from an EMBL/GenBank/DDBJ whole genome shotgun (WGS) entry which is preliminary data.</text>
</comment>
<organism evidence="1 2">
    <name type="scientific">Anaerostipes butyraticus</name>
    <dbReference type="NCBI Taxonomy" id="645466"/>
    <lineage>
        <taxon>Bacteria</taxon>
        <taxon>Bacillati</taxon>
        <taxon>Bacillota</taxon>
        <taxon>Clostridia</taxon>
        <taxon>Lachnospirales</taxon>
        <taxon>Lachnospiraceae</taxon>
        <taxon>Anaerostipes</taxon>
    </lineage>
</organism>
<dbReference type="PANTHER" id="PTHR33361">
    <property type="entry name" value="GLR0591 PROTEIN"/>
    <property type="match status" value="1"/>
</dbReference>
<dbReference type="Proteomes" id="UP000613208">
    <property type="component" value="Unassembled WGS sequence"/>
</dbReference>
<dbReference type="PROSITE" id="PS51257">
    <property type="entry name" value="PROKAR_LIPOPROTEIN"/>
    <property type="match status" value="1"/>
</dbReference>
<gene>
    <name evidence="1" type="ORF">ANBU17_16480</name>
</gene>
<dbReference type="AlphaFoldDB" id="A0A916Q9X7"/>
<dbReference type="EMBL" id="BLYI01000034">
    <property type="protein sequence ID" value="GFO85301.1"/>
    <property type="molecule type" value="Genomic_DNA"/>
</dbReference>
<dbReference type="PANTHER" id="PTHR33361:SF2">
    <property type="entry name" value="DUF885 DOMAIN-CONTAINING PROTEIN"/>
    <property type="match status" value="1"/>
</dbReference>
<dbReference type="InterPro" id="IPR010281">
    <property type="entry name" value="DUF885"/>
</dbReference>
<proteinExistence type="predicted"/>